<evidence type="ECO:0000313" key="2">
    <source>
        <dbReference type="Proteomes" id="UP000294003"/>
    </source>
</evidence>
<protein>
    <submittedName>
        <fullName evidence="1">Uncharacterized protein</fullName>
    </submittedName>
</protein>
<keyword evidence="2" id="KW-1185">Reference proteome</keyword>
<gene>
    <name evidence="1" type="ORF">DL762_002649</name>
</gene>
<sequence length="95" mass="10685">MYNDLREKLPIEIRDKAPEPLRMESMFSRGALYPENLQAVVKLVQVVLKDGGVVAALAASAEEPEAVKSKSMLQDIFAILKSEVNGWYHKRLTEL</sequence>
<organism evidence="1 2">
    <name type="scientific">Monosporascus cannonballus</name>
    <dbReference type="NCBI Taxonomy" id="155416"/>
    <lineage>
        <taxon>Eukaryota</taxon>
        <taxon>Fungi</taxon>
        <taxon>Dikarya</taxon>
        <taxon>Ascomycota</taxon>
        <taxon>Pezizomycotina</taxon>
        <taxon>Sordariomycetes</taxon>
        <taxon>Xylariomycetidae</taxon>
        <taxon>Xylariales</taxon>
        <taxon>Xylariales incertae sedis</taxon>
        <taxon>Monosporascus</taxon>
    </lineage>
</organism>
<name>A0ABY0HH51_9PEZI</name>
<evidence type="ECO:0000313" key="1">
    <source>
        <dbReference type="EMBL" id="RYO90514.1"/>
    </source>
</evidence>
<accession>A0ABY0HH51</accession>
<comment type="caution">
    <text evidence="1">The sequence shown here is derived from an EMBL/GenBank/DDBJ whole genome shotgun (WGS) entry which is preliminary data.</text>
</comment>
<dbReference type="EMBL" id="QJNS01000055">
    <property type="protein sequence ID" value="RYO90514.1"/>
    <property type="molecule type" value="Genomic_DNA"/>
</dbReference>
<dbReference type="Proteomes" id="UP000294003">
    <property type="component" value="Unassembled WGS sequence"/>
</dbReference>
<reference evidence="1 2" key="1">
    <citation type="submission" date="2018-06" db="EMBL/GenBank/DDBJ databases">
        <title>Complete Genomes of Monosporascus.</title>
        <authorList>
            <person name="Robinson A.J."/>
            <person name="Natvig D.O."/>
        </authorList>
    </citation>
    <scope>NUCLEOTIDE SEQUENCE [LARGE SCALE GENOMIC DNA]</scope>
    <source>
        <strain evidence="1 2">CBS 609.92</strain>
    </source>
</reference>
<proteinExistence type="predicted"/>